<sequence length="135" mass="15298">MLQSIITYFFGSKPDDFNQAADTSPFEPCPDSPNCTFDSVEFNEKAEDLFEIVSSAINRIEPYEINTNSQSLQIDAVFRIPIFGFKDDVEIAVKPVDHEKSILHIKSSSRVGESDLGVNRRRIKRILTTIKQQIS</sequence>
<reference evidence="1" key="2">
    <citation type="submission" date="2024-05" db="EMBL/GenBank/DDBJ databases">
        <title>Rhodohalobacter halophilus gen. nov., sp. nov., a moderately halophilic member of the family Balneolaceae.</title>
        <authorList>
            <person name="Xia J."/>
        </authorList>
    </citation>
    <scope>NUCLEOTIDE SEQUENCE</scope>
    <source>
        <strain evidence="1">WB101</strain>
    </source>
</reference>
<dbReference type="EMBL" id="JAKLWS010000011">
    <property type="protein sequence ID" value="MCG2589020.1"/>
    <property type="molecule type" value="Genomic_DNA"/>
</dbReference>
<protein>
    <submittedName>
        <fullName evidence="1">DUF1499 domain-containing protein</fullName>
    </submittedName>
</protein>
<dbReference type="RefSeq" id="WP_237854231.1">
    <property type="nucleotide sequence ID" value="NZ_JAKLWS010000011.1"/>
</dbReference>
<name>A0ABS9KDW9_9BACT</name>
<evidence type="ECO:0000313" key="1">
    <source>
        <dbReference type="EMBL" id="MCG2589020.1"/>
    </source>
</evidence>
<organism evidence="1 2">
    <name type="scientific">Rhodohalobacter sulfatireducens</name>
    <dbReference type="NCBI Taxonomy" id="2911366"/>
    <lineage>
        <taxon>Bacteria</taxon>
        <taxon>Pseudomonadati</taxon>
        <taxon>Balneolota</taxon>
        <taxon>Balneolia</taxon>
        <taxon>Balneolales</taxon>
        <taxon>Balneolaceae</taxon>
        <taxon>Rhodohalobacter</taxon>
    </lineage>
</organism>
<reference evidence="1" key="1">
    <citation type="submission" date="2022-01" db="EMBL/GenBank/DDBJ databases">
        <authorList>
            <person name="Wang Y."/>
        </authorList>
    </citation>
    <scope>NUCLEOTIDE SEQUENCE</scope>
    <source>
        <strain evidence="1">WB101</strain>
    </source>
</reference>
<evidence type="ECO:0000313" key="2">
    <source>
        <dbReference type="Proteomes" id="UP001165366"/>
    </source>
</evidence>
<accession>A0ABS9KDW9</accession>
<dbReference type="Pfam" id="PF07386">
    <property type="entry name" value="DUF1499"/>
    <property type="match status" value="1"/>
</dbReference>
<dbReference type="Proteomes" id="UP001165366">
    <property type="component" value="Unassembled WGS sequence"/>
</dbReference>
<proteinExistence type="predicted"/>
<keyword evidence="2" id="KW-1185">Reference proteome</keyword>
<dbReference type="InterPro" id="IPR010865">
    <property type="entry name" value="DUF1499"/>
</dbReference>
<comment type="caution">
    <text evidence="1">The sequence shown here is derived from an EMBL/GenBank/DDBJ whole genome shotgun (WGS) entry which is preliminary data.</text>
</comment>
<gene>
    <name evidence="1" type="ORF">L6773_10600</name>
</gene>